<evidence type="ECO:0000313" key="2">
    <source>
        <dbReference type="EMBL" id="QDT64914.1"/>
    </source>
</evidence>
<gene>
    <name evidence="2" type="ORF">V22_21590</name>
</gene>
<dbReference type="InterPro" id="IPR004155">
    <property type="entry name" value="PBS_lyase_HEAT"/>
</dbReference>
<dbReference type="Proteomes" id="UP000319976">
    <property type="component" value="Chromosome"/>
</dbReference>
<dbReference type="Gene3D" id="1.25.10.10">
    <property type="entry name" value="Leucine-rich Repeat Variant"/>
    <property type="match status" value="4"/>
</dbReference>
<keyword evidence="1" id="KW-1133">Transmembrane helix</keyword>
<accession>A0A517T952</accession>
<proteinExistence type="predicted"/>
<dbReference type="SUPFAM" id="SSF48371">
    <property type="entry name" value="ARM repeat"/>
    <property type="match status" value="3"/>
</dbReference>
<organism evidence="2 3">
    <name type="scientific">Calycomorphotria hydatis</name>
    <dbReference type="NCBI Taxonomy" id="2528027"/>
    <lineage>
        <taxon>Bacteria</taxon>
        <taxon>Pseudomonadati</taxon>
        <taxon>Planctomycetota</taxon>
        <taxon>Planctomycetia</taxon>
        <taxon>Planctomycetales</taxon>
        <taxon>Planctomycetaceae</taxon>
        <taxon>Calycomorphotria</taxon>
    </lineage>
</organism>
<name>A0A517T952_9PLAN</name>
<dbReference type="InterPro" id="IPR016024">
    <property type="entry name" value="ARM-type_fold"/>
</dbReference>
<evidence type="ECO:0000313" key="3">
    <source>
        <dbReference type="Proteomes" id="UP000319976"/>
    </source>
</evidence>
<dbReference type="EMBL" id="CP036316">
    <property type="protein sequence ID" value="QDT64914.1"/>
    <property type="molecule type" value="Genomic_DNA"/>
</dbReference>
<dbReference type="GO" id="GO:0016491">
    <property type="term" value="F:oxidoreductase activity"/>
    <property type="evidence" value="ECO:0007669"/>
    <property type="project" value="TreeGrafter"/>
</dbReference>
<keyword evidence="1" id="KW-0472">Membrane</keyword>
<dbReference type="SMART" id="SM00567">
    <property type="entry name" value="EZ_HEAT"/>
    <property type="match status" value="16"/>
</dbReference>
<keyword evidence="2" id="KW-0456">Lyase</keyword>
<dbReference type="KEGG" id="chya:V22_21590"/>
<dbReference type="PANTHER" id="PTHR12697">
    <property type="entry name" value="PBS LYASE HEAT-LIKE PROTEIN"/>
    <property type="match status" value="1"/>
</dbReference>
<evidence type="ECO:0000256" key="1">
    <source>
        <dbReference type="SAM" id="Phobius"/>
    </source>
</evidence>
<dbReference type="GO" id="GO:0016829">
    <property type="term" value="F:lyase activity"/>
    <property type="evidence" value="ECO:0007669"/>
    <property type="project" value="UniProtKB-KW"/>
</dbReference>
<keyword evidence="1" id="KW-0812">Transmembrane</keyword>
<dbReference type="Pfam" id="PF13646">
    <property type="entry name" value="HEAT_2"/>
    <property type="match status" value="5"/>
</dbReference>
<dbReference type="PANTHER" id="PTHR12697:SF38">
    <property type="entry name" value="PBS LYASE HEAT DOMAIN PROTEIN REPEAT-CONTAINING PROTEIN"/>
    <property type="match status" value="1"/>
</dbReference>
<sequence length="719" mass="75513">MERLVKKPYFIESDRVATHYRLTLRVVANPLLNSKRSPVRRKFSVTISGLFIALLAILSTLHAEAGAMPTVSELIGQLESGSKQERIQAASALGSLGSFAAEAVPALSTAVSSDDLELSHEAALALGNIGAKASSALPELSEQLKSDSPILQYGAIVAMGKIGDASVAGELEQLLNSDNAFLRVAAAQALATMGVEGSKAKVIDVLVAAVDSDQPVIRGDAIEGLQKLGKSALPALRKSLSMHSPSGQIHAMEALALMGKDARPAANQIAKLATTGEERVRAVAVRALAAVGGPKQLPVIAKLASDSSPLVRQNVAIALGNFKQAGSKNWDAVESLLEDDNESVRLAAVSMVGNLGPAAGKAVPILAGYLKAKDPTIAVAAADALSGMGKRAVPQLKKALSDPDSSELALISLEKIGPDAAAALPQLLKLLDSENEQIRLGAFLCIANIGEVAQADAAAPLIAYLEDTSRKNRSAAAYTLGKIGAESAVPVLQKYVNDPAEERLPLATAYSLVMLKPDDSEYLDLALPRLISNLNAEEPFVRLEIIRLLGQLGPKAESASSALAERLSDPEPQNRADAAIALGKIGNVSESTLTRLVKELDDQVPFVRYATTYAIGLCGDSASSAVPVLEERLSSEDFFQKATAAWALLKIEPNHAQRDVAVDVMLEALRSSDNRLRIAAVKALAGLREEGRIDSAITAALESEADPQVKEKMQAALDQ</sequence>
<keyword evidence="3" id="KW-1185">Reference proteome</keyword>
<reference evidence="2 3" key="1">
    <citation type="submission" date="2019-02" db="EMBL/GenBank/DDBJ databases">
        <title>Deep-cultivation of Planctomycetes and their phenomic and genomic characterization uncovers novel biology.</title>
        <authorList>
            <person name="Wiegand S."/>
            <person name="Jogler M."/>
            <person name="Boedeker C."/>
            <person name="Pinto D."/>
            <person name="Vollmers J."/>
            <person name="Rivas-Marin E."/>
            <person name="Kohn T."/>
            <person name="Peeters S.H."/>
            <person name="Heuer A."/>
            <person name="Rast P."/>
            <person name="Oberbeckmann S."/>
            <person name="Bunk B."/>
            <person name="Jeske O."/>
            <person name="Meyerdierks A."/>
            <person name="Storesund J.E."/>
            <person name="Kallscheuer N."/>
            <person name="Luecker S."/>
            <person name="Lage O.M."/>
            <person name="Pohl T."/>
            <person name="Merkel B.J."/>
            <person name="Hornburger P."/>
            <person name="Mueller R.-W."/>
            <person name="Bruemmer F."/>
            <person name="Labrenz M."/>
            <person name="Spormann A.M."/>
            <person name="Op den Camp H."/>
            <person name="Overmann J."/>
            <person name="Amann R."/>
            <person name="Jetten M.S.M."/>
            <person name="Mascher T."/>
            <person name="Medema M.H."/>
            <person name="Devos D.P."/>
            <person name="Kaster A.-K."/>
            <person name="Ovreas L."/>
            <person name="Rohde M."/>
            <person name="Galperin M.Y."/>
            <person name="Jogler C."/>
        </authorList>
    </citation>
    <scope>NUCLEOTIDE SEQUENCE [LARGE SCALE GENOMIC DNA]</scope>
    <source>
        <strain evidence="2 3">V22</strain>
    </source>
</reference>
<dbReference type="InterPro" id="IPR011989">
    <property type="entry name" value="ARM-like"/>
</dbReference>
<dbReference type="AlphaFoldDB" id="A0A517T952"/>
<feature type="transmembrane region" description="Helical" evidence="1">
    <location>
        <begin position="43"/>
        <end position="63"/>
    </location>
</feature>
<protein>
    <submittedName>
        <fullName evidence="2">Putative lyase</fullName>
    </submittedName>
</protein>